<dbReference type="InParanoid" id="A0A1Z5JHQ5"/>
<evidence type="ECO:0000313" key="2">
    <source>
        <dbReference type="EMBL" id="GAX13291.1"/>
    </source>
</evidence>
<feature type="compositionally biased region" description="Polar residues" evidence="1">
    <location>
        <begin position="38"/>
        <end position="57"/>
    </location>
</feature>
<evidence type="ECO:0000256" key="1">
    <source>
        <dbReference type="SAM" id="MobiDB-lite"/>
    </source>
</evidence>
<organism evidence="2 3">
    <name type="scientific">Fistulifera solaris</name>
    <name type="common">Oleaginous diatom</name>
    <dbReference type="NCBI Taxonomy" id="1519565"/>
    <lineage>
        <taxon>Eukaryota</taxon>
        <taxon>Sar</taxon>
        <taxon>Stramenopiles</taxon>
        <taxon>Ochrophyta</taxon>
        <taxon>Bacillariophyta</taxon>
        <taxon>Bacillariophyceae</taxon>
        <taxon>Bacillariophycidae</taxon>
        <taxon>Naviculales</taxon>
        <taxon>Naviculaceae</taxon>
        <taxon>Fistulifera</taxon>
    </lineage>
</organism>
<name>A0A1Z5JHQ5_FISSO</name>
<sequence length="136" mass="14876">MENTRDKPPCTPTRERRRVKTASLTYAGDERSNAFFGGSSSVPSTPSRRARQPSVSCGQGEFFGTFPALNETPAMNEDESSKIVRGDPATTPKEDEKRALEQAPKPPKQASLPPQKNATSFFPAFLQKKNASNCVK</sequence>
<evidence type="ECO:0000313" key="3">
    <source>
        <dbReference type="Proteomes" id="UP000198406"/>
    </source>
</evidence>
<proteinExistence type="predicted"/>
<reference evidence="2 3" key="1">
    <citation type="journal article" date="2015" name="Plant Cell">
        <title>Oil accumulation by the oleaginous diatom Fistulifera solaris as revealed by the genome and transcriptome.</title>
        <authorList>
            <person name="Tanaka T."/>
            <person name="Maeda Y."/>
            <person name="Veluchamy A."/>
            <person name="Tanaka M."/>
            <person name="Abida H."/>
            <person name="Marechal E."/>
            <person name="Bowler C."/>
            <person name="Muto M."/>
            <person name="Sunaga Y."/>
            <person name="Tanaka M."/>
            <person name="Yoshino T."/>
            <person name="Taniguchi T."/>
            <person name="Fukuda Y."/>
            <person name="Nemoto M."/>
            <person name="Matsumoto M."/>
            <person name="Wong P.S."/>
            <person name="Aburatani S."/>
            <person name="Fujibuchi W."/>
        </authorList>
    </citation>
    <scope>NUCLEOTIDE SEQUENCE [LARGE SCALE GENOMIC DNA]</scope>
    <source>
        <strain evidence="2 3">JPCC DA0580</strain>
    </source>
</reference>
<comment type="caution">
    <text evidence="2">The sequence shown here is derived from an EMBL/GenBank/DDBJ whole genome shotgun (WGS) entry which is preliminary data.</text>
</comment>
<dbReference type="AlphaFoldDB" id="A0A1Z5JHQ5"/>
<gene>
    <name evidence="2" type="ORF">FisN_17Hu231</name>
</gene>
<keyword evidence="3" id="KW-1185">Reference proteome</keyword>
<accession>A0A1Z5JHQ5</accession>
<dbReference type="Proteomes" id="UP000198406">
    <property type="component" value="Unassembled WGS sequence"/>
</dbReference>
<dbReference type="EMBL" id="BDSP01000061">
    <property type="protein sequence ID" value="GAX13291.1"/>
    <property type="molecule type" value="Genomic_DNA"/>
</dbReference>
<feature type="region of interest" description="Disordered" evidence="1">
    <location>
        <begin position="1"/>
        <end position="123"/>
    </location>
</feature>
<protein>
    <submittedName>
        <fullName evidence="2">Uncharacterized protein</fullName>
    </submittedName>
</protein>